<dbReference type="InterPro" id="IPR045749">
    <property type="entry name" value="DUF6090"/>
</dbReference>
<reference evidence="3" key="1">
    <citation type="submission" date="2016-11" db="EMBL/GenBank/DDBJ databases">
        <authorList>
            <person name="Varghese N."/>
            <person name="Submissions S."/>
        </authorList>
    </citation>
    <scope>NUCLEOTIDE SEQUENCE [LARGE SCALE GENOMIC DNA]</scope>
    <source>
        <strain evidence="3">DSM 15292</strain>
    </source>
</reference>
<dbReference type="STRING" id="226505.SAMN05444394_2832"/>
<evidence type="ECO:0000313" key="3">
    <source>
        <dbReference type="Proteomes" id="UP000185221"/>
    </source>
</evidence>
<accession>A0A1N6FYR1</accession>
<keyword evidence="3" id="KW-1185">Reference proteome</keyword>
<dbReference type="Proteomes" id="UP000185221">
    <property type="component" value="Unassembled WGS sequence"/>
</dbReference>
<gene>
    <name evidence="2" type="ORF">SAMN05444394_2832</name>
</gene>
<proteinExistence type="predicted"/>
<feature type="transmembrane region" description="Helical" evidence="1">
    <location>
        <begin position="21"/>
        <end position="42"/>
    </location>
</feature>
<keyword evidence="1" id="KW-1133">Transmembrane helix</keyword>
<dbReference type="EMBL" id="FSRC01000002">
    <property type="protein sequence ID" value="SIO00357.1"/>
    <property type="molecule type" value="Genomic_DNA"/>
</dbReference>
<dbReference type="AlphaFoldDB" id="A0A1N6FYR1"/>
<name>A0A1N6FYR1_9BACT</name>
<organism evidence="2 3">
    <name type="scientific">Algoriphagus halophilus</name>
    <dbReference type="NCBI Taxonomy" id="226505"/>
    <lineage>
        <taxon>Bacteria</taxon>
        <taxon>Pseudomonadati</taxon>
        <taxon>Bacteroidota</taxon>
        <taxon>Cytophagia</taxon>
        <taxon>Cytophagales</taxon>
        <taxon>Cyclobacteriaceae</taxon>
        <taxon>Algoriphagus</taxon>
    </lineage>
</organism>
<sequence>MIKFFRKIRQQLLSKNQVSKYLVYAFGEIILVVIGILIALGINNLNQQRINKNTEQIYLQGLEEEFQTSKLKLEELIQVNQGNIDGAKSILTYIADPNNSPGEKEFSELLYQSFSSDIAFNPNNSLLNEMINSGNLKILSNSELRRLLTNWISTLEDIKRQENELDIQREHVLNEFRTEGNSLQTVLKQVGVYQQLDIPIGQKEQSNLKLLSSSAFENNILMFILASYATGEAHYQPLMREMEQILSLIQKEID</sequence>
<dbReference type="Pfam" id="PF19578">
    <property type="entry name" value="DUF6090"/>
    <property type="match status" value="1"/>
</dbReference>
<dbReference type="RefSeq" id="WP_074225631.1">
    <property type="nucleotide sequence ID" value="NZ_FSRC01000002.1"/>
</dbReference>
<evidence type="ECO:0000313" key="2">
    <source>
        <dbReference type="EMBL" id="SIO00357.1"/>
    </source>
</evidence>
<evidence type="ECO:0000256" key="1">
    <source>
        <dbReference type="SAM" id="Phobius"/>
    </source>
</evidence>
<keyword evidence="1" id="KW-0812">Transmembrane</keyword>
<keyword evidence="1" id="KW-0472">Membrane</keyword>
<protein>
    <submittedName>
        <fullName evidence="2">Uncharacterized protein</fullName>
    </submittedName>
</protein>